<dbReference type="Pfam" id="PF13649">
    <property type="entry name" value="Methyltransf_25"/>
    <property type="match status" value="1"/>
</dbReference>
<evidence type="ECO:0000256" key="1">
    <source>
        <dbReference type="ARBA" id="ARBA00007867"/>
    </source>
</evidence>
<organism evidence="7 8">
    <name type="scientific">Eiseniibacteriota bacterium</name>
    <dbReference type="NCBI Taxonomy" id="2212470"/>
    <lineage>
        <taxon>Bacteria</taxon>
        <taxon>Candidatus Eiseniibacteriota</taxon>
    </lineage>
</organism>
<name>A0A538SL00_UNCEI</name>
<dbReference type="InterPro" id="IPR041698">
    <property type="entry name" value="Methyltransf_25"/>
</dbReference>
<keyword evidence="2 4" id="KW-0808">Transferase</keyword>
<evidence type="ECO:0000313" key="7">
    <source>
        <dbReference type="EMBL" id="TMQ52053.1"/>
    </source>
</evidence>
<dbReference type="PANTHER" id="PTHR43317">
    <property type="entry name" value="THERMOSPERMINE SYNTHASE ACAULIS5"/>
    <property type="match status" value="1"/>
</dbReference>
<keyword evidence="3 4" id="KW-0620">Polyamine biosynthesis</keyword>
<dbReference type="PANTHER" id="PTHR43317:SF1">
    <property type="entry name" value="THERMOSPERMINE SYNTHASE ACAULIS5"/>
    <property type="match status" value="1"/>
</dbReference>
<reference evidence="7 8" key="1">
    <citation type="journal article" date="2019" name="Nat. Microbiol.">
        <title>Mediterranean grassland soil C-N compound turnover is dependent on rainfall and depth, and is mediated by genomically divergent microorganisms.</title>
        <authorList>
            <person name="Diamond S."/>
            <person name="Andeer P.F."/>
            <person name="Li Z."/>
            <person name="Crits-Christoph A."/>
            <person name="Burstein D."/>
            <person name="Anantharaman K."/>
            <person name="Lane K.R."/>
            <person name="Thomas B.C."/>
            <person name="Pan C."/>
            <person name="Northen T.R."/>
            <person name="Banfield J.F."/>
        </authorList>
    </citation>
    <scope>NUCLEOTIDE SEQUENCE [LARGE SCALE GENOMIC DNA]</scope>
    <source>
        <strain evidence="7">WS_2</strain>
    </source>
</reference>
<dbReference type="Proteomes" id="UP000317716">
    <property type="component" value="Unassembled WGS sequence"/>
</dbReference>
<keyword evidence="5" id="KW-0812">Transmembrane</keyword>
<dbReference type="AlphaFoldDB" id="A0A538SL00"/>
<dbReference type="NCBIfam" id="NF037959">
    <property type="entry name" value="MFS_SpdSyn"/>
    <property type="match status" value="1"/>
</dbReference>
<feature type="transmembrane region" description="Helical" evidence="5">
    <location>
        <begin position="69"/>
        <end position="87"/>
    </location>
</feature>
<evidence type="ECO:0000256" key="2">
    <source>
        <dbReference type="ARBA" id="ARBA00022679"/>
    </source>
</evidence>
<dbReference type="PROSITE" id="PS51006">
    <property type="entry name" value="PABS_2"/>
    <property type="match status" value="1"/>
</dbReference>
<dbReference type="Gene3D" id="3.40.50.150">
    <property type="entry name" value="Vaccinia Virus protein VP39"/>
    <property type="match status" value="1"/>
</dbReference>
<feature type="transmembrane region" description="Helical" evidence="5">
    <location>
        <begin position="99"/>
        <end position="123"/>
    </location>
</feature>
<dbReference type="EMBL" id="VBOS01000340">
    <property type="protein sequence ID" value="TMQ52053.1"/>
    <property type="molecule type" value="Genomic_DNA"/>
</dbReference>
<evidence type="ECO:0000256" key="4">
    <source>
        <dbReference type="PROSITE-ProRule" id="PRU00354"/>
    </source>
</evidence>
<gene>
    <name evidence="7" type="ORF">E6K72_09630</name>
</gene>
<dbReference type="InterPro" id="IPR030374">
    <property type="entry name" value="PABS"/>
</dbReference>
<feature type="active site" description="Proton acceptor" evidence="4">
    <location>
        <position position="348"/>
    </location>
</feature>
<keyword evidence="5" id="KW-0472">Membrane</keyword>
<sequence>MKRLALFLVVSLSGAAVLVLEILGTRVLGPFYGVSLFLWSALIAVTLAALAAGYALGGRWAQRDPRAERLALALALAASWVLAIPWLRGHVVHAATALGLRATVLVAATLLFFPPLVLLGMVGPYAIRLATRSVDEVGRVAGDFFAVSTLASVAAAVATGFVLIPALGVNRLLIAVAIALFVAAGIAAGGAMRATVVPAVGVVLALLELGRGERISPGVLARVESPYAELRVVDSHGLRYLLVDGGAHTIVNAETGSPRQPYVFAAEIAADLSRPHGRLLLLGLGGGGAAGVFAGRGWQVDAVDIDPAMPELATRFFRLQPHQAHVIVAEARQYLQRGGEAYDVVLFDVYGSAQIPFHLVTREAFAAAKARLAPGGIVVVNVETVGWQDPLVHALVATLRAEFSDVIALPTAEPPDQLGNVIVMAANRALELNPDVLGDPVGSLGDEDEHFRVVAPWENRYDPGHGRVLTDDWNPVDLRAEEINHVARLELRALLPDSLTSE</sequence>
<feature type="transmembrane region" description="Helical" evidence="5">
    <location>
        <begin position="144"/>
        <end position="168"/>
    </location>
</feature>
<evidence type="ECO:0000259" key="6">
    <source>
        <dbReference type="PROSITE" id="PS51006"/>
    </source>
</evidence>
<feature type="transmembrane region" description="Helical" evidence="5">
    <location>
        <begin position="174"/>
        <end position="207"/>
    </location>
</feature>
<feature type="domain" description="PABS" evidence="6">
    <location>
        <begin position="299"/>
        <end position="428"/>
    </location>
</feature>
<comment type="similarity">
    <text evidence="1">Belongs to the spermidine/spermine synthase family.</text>
</comment>
<evidence type="ECO:0000256" key="3">
    <source>
        <dbReference type="ARBA" id="ARBA00023115"/>
    </source>
</evidence>
<feature type="transmembrane region" description="Helical" evidence="5">
    <location>
        <begin position="36"/>
        <end position="57"/>
    </location>
</feature>
<keyword evidence="5" id="KW-1133">Transmembrane helix</keyword>
<evidence type="ECO:0000256" key="5">
    <source>
        <dbReference type="SAM" id="Phobius"/>
    </source>
</evidence>
<proteinExistence type="inferred from homology"/>
<dbReference type="InterPro" id="IPR029063">
    <property type="entry name" value="SAM-dependent_MTases_sf"/>
</dbReference>
<accession>A0A538SL00</accession>
<dbReference type="GO" id="GO:0016740">
    <property type="term" value="F:transferase activity"/>
    <property type="evidence" value="ECO:0007669"/>
    <property type="project" value="UniProtKB-UniRule"/>
</dbReference>
<evidence type="ECO:0000313" key="8">
    <source>
        <dbReference type="Proteomes" id="UP000317716"/>
    </source>
</evidence>
<protein>
    <recommendedName>
        <fullName evidence="6">PABS domain-containing protein</fullName>
    </recommendedName>
</protein>
<comment type="caution">
    <text evidence="7">The sequence shown here is derived from an EMBL/GenBank/DDBJ whole genome shotgun (WGS) entry which is preliminary data.</text>
</comment>
<dbReference type="CDD" id="cd02440">
    <property type="entry name" value="AdoMet_MTases"/>
    <property type="match status" value="1"/>
</dbReference>
<dbReference type="SUPFAM" id="SSF53335">
    <property type="entry name" value="S-adenosyl-L-methionine-dependent methyltransferases"/>
    <property type="match status" value="1"/>
</dbReference>
<dbReference type="GO" id="GO:0006596">
    <property type="term" value="P:polyamine biosynthetic process"/>
    <property type="evidence" value="ECO:0007669"/>
    <property type="project" value="UniProtKB-UniRule"/>
</dbReference>